<dbReference type="EMBL" id="WQNF01000034">
    <property type="protein sequence ID" value="MVT69794.1"/>
    <property type="molecule type" value="Genomic_DNA"/>
</dbReference>
<dbReference type="PANTHER" id="PTHR13847">
    <property type="entry name" value="SARCOSINE DEHYDROGENASE-RELATED"/>
    <property type="match status" value="1"/>
</dbReference>
<evidence type="ECO:0000259" key="2">
    <source>
        <dbReference type="Pfam" id="PF01266"/>
    </source>
</evidence>
<organism evidence="3 4">
    <name type="scientific">Bradyrhizobium pachyrhizi</name>
    <dbReference type="NCBI Taxonomy" id="280333"/>
    <lineage>
        <taxon>Bacteria</taxon>
        <taxon>Pseudomonadati</taxon>
        <taxon>Pseudomonadota</taxon>
        <taxon>Alphaproteobacteria</taxon>
        <taxon>Hyphomicrobiales</taxon>
        <taxon>Nitrobacteraceae</taxon>
        <taxon>Bradyrhizobium</taxon>
    </lineage>
</organism>
<dbReference type="Pfam" id="PF01266">
    <property type="entry name" value="DAO"/>
    <property type="match status" value="1"/>
</dbReference>
<dbReference type="InterPro" id="IPR006076">
    <property type="entry name" value="FAD-dep_OxRdtase"/>
</dbReference>
<reference evidence="3 4" key="1">
    <citation type="submission" date="2019-12" db="EMBL/GenBank/DDBJ databases">
        <title>Draft genome sequences Bradyrhizobium cajani AMBPC1010, Bradyrhizobium pachyrhizi AMBPC1040 and Bradyrhizobium yuanmingense ALSPC3051, three plant growth promoting strains isolated from nodules of Cajanus cajan L. in Dominican Republic.</title>
        <authorList>
            <person name="Flores-Felix J.D."/>
            <person name="Araujo J."/>
            <person name="Diaz-Alcantara C."/>
            <person name="Gonzalez-Andres F."/>
            <person name="Velazquez E."/>
        </authorList>
    </citation>
    <scope>NUCLEOTIDE SEQUENCE [LARGE SCALE GENOMIC DNA]</scope>
    <source>
        <strain evidence="3 4">1040</strain>
    </source>
</reference>
<dbReference type="AlphaFoldDB" id="A0A844T124"/>
<dbReference type="GO" id="GO:0005737">
    <property type="term" value="C:cytoplasm"/>
    <property type="evidence" value="ECO:0007669"/>
    <property type="project" value="TreeGrafter"/>
</dbReference>
<sequence length="362" mass="39643">MTDKIYDLAVIGAGIMGLSSAFIAASDGPEERIVIAERDIVGSGTSGFAPGIQINICRNQKERSLIDCGSKFWRGIYPDGQWPKGRDCDVFWLTRNPGELAKQGSAGHLSPSTSFALVERLLSLEQFVVPDDVSVVLDRGSYCQVDSIVQDLTQRLKIKGVSIRESTSIRKIRKEPRNILLQTSDNSELSAKRVILAIGPWLPESPLRQHLTDEPGLRVKKVVALHLAARPTPNCPMIGLFDDYAFLIPMIEQGYWLFSFTSQEWDVKPFSDELRLSSDDLARANAILAKWCSSRVPAVESARVFCDCYSADGVPFSRPAKDIAGLHVIGGGSGNGFRFGPACAEEAVRSLYAADRHAITAT</sequence>
<dbReference type="InterPro" id="IPR036188">
    <property type="entry name" value="FAD/NAD-bd_sf"/>
</dbReference>
<name>A0A844T124_9BRAD</name>
<accession>A0A844T124</accession>
<comment type="caution">
    <text evidence="3">The sequence shown here is derived from an EMBL/GenBank/DDBJ whole genome shotgun (WGS) entry which is preliminary data.</text>
</comment>
<dbReference type="PANTHER" id="PTHR13847:SF289">
    <property type="entry name" value="GLYCINE OXIDASE"/>
    <property type="match status" value="1"/>
</dbReference>
<dbReference type="Gene3D" id="3.30.9.10">
    <property type="entry name" value="D-Amino Acid Oxidase, subunit A, domain 2"/>
    <property type="match status" value="1"/>
</dbReference>
<evidence type="ECO:0000313" key="3">
    <source>
        <dbReference type="EMBL" id="MVT69794.1"/>
    </source>
</evidence>
<dbReference type="Proteomes" id="UP000436468">
    <property type="component" value="Unassembled WGS sequence"/>
</dbReference>
<protein>
    <submittedName>
        <fullName evidence="3">FAD-dependent oxidoreductase</fullName>
    </submittedName>
</protein>
<keyword evidence="4" id="KW-1185">Reference proteome</keyword>
<evidence type="ECO:0000256" key="1">
    <source>
        <dbReference type="ARBA" id="ARBA00023002"/>
    </source>
</evidence>
<evidence type="ECO:0000313" key="4">
    <source>
        <dbReference type="Proteomes" id="UP000436468"/>
    </source>
</evidence>
<dbReference type="Gene3D" id="3.50.50.60">
    <property type="entry name" value="FAD/NAD(P)-binding domain"/>
    <property type="match status" value="1"/>
</dbReference>
<feature type="domain" description="FAD dependent oxidoreductase" evidence="2">
    <location>
        <begin position="7"/>
        <end position="348"/>
    </location>
</feature>
<dbReference type="SUPFAM" id="SSF51905">
    <property type="entry name" value="FAD/NAD(P)-binding domain"/>
    <property type="match status" value="1"/>
</dbReference>
<dbReference type="RefSeq" id="WP_157347971.1">
    <property type="nucleotide sequence ID" value="NZ_WQNF01000034.1"/>
</dbReference>
<gene>
    <name evidence="3" type="ORF">GPL21_32435</name>
</gene>
<keyword evidence="1" id="KW-0560">Oxidoreductase</keyword>
<dbReference type="GO" id="GO:0016491">
    <property type="term" value="F:oxidoreductase activity"/>
    <property type="evidence" value="ECO:0007669"/>
    <property type="project" value="UniProtKB-KW"/>
</dbReference>
<proteinExistence type="predicted"/>